<comment type="caution">
    <text evidence="6">The sequence shown here is derived from an EMBL/GenBank/DDBJ whole genome shotgun (WGS) entry which is preliminary data.</text>
</comment>
<dbReference type="InterPro" id="IPR050891">
    <property type="entry name" value="TatD-type_Hydrolase"/>
</dbReference>
<evidence type="ECO:0000256" key="2">
    <source>
        <dbReference type="ARBA" id="ARBA00022722"/>
    </source>
</evidence>
<organism evidence="6">
    <name type="scientific">Hexamita inflata</name>
    <dbReference type="NCBI Taxonomy" id="28002"/>
    <lineage>
        <taxon>Eukaryota</taxon>
        <taxon>Metamonada</taxon>
        <taxon>Diplomonadida</taxon>
        <taxon>Hexamitidae</taxon>
        <taxon>Hexamitinae</taxon>
        <taxon>Hexamita</taxon>
    </lineage>
</organism>
<evidence type="ECO:0000313" key="6">
    <source>
        <dbReference type="EMBL" id="CAI9951243.1"/>
    </source>
</evidence>
<name>A0AA86Q919_9EUKA</name>
<evidence type="ECO:0000256" key="3">
    <source>
        <dbReference type="ARBA" id="ARBA00022723"/>
    </source>
</evidence>
<dbReference type="EMBL" id="CAXDID020000199">
    <property type="protein sequence ID" value="CAL6053796.1"/>
    <property type="molecule type" value="Genomic_DNA"/>
</dbReference>
<keyword evidence="2" id="KW-0540">Nuclease</keyword>
<dbReference type="PANTHER" id="PTHR10060">
    <property type="entry name" value="TATD FAMILY DEOXYRIBONUCLEASE"/>
    <property type="match status" value="1"/>
</dbReference>
<dbReference type="PANTHER" id="PTHR10060:SF15">
    <property type="entry name" value="DEOXYRIBONUCLEASE TATDN1"/>
    <property type="match status" value="1"/>
</dbReference>
<dbReference type="InterPro" id="IPR001130">
    <property type="entry name" value="TatD-like"/>
</dbReference>
<feature type="binding site" evidence="5">
    <location>
        <position position="171"/>
    </location>
    <ligand>
        <name>a divalent metal cation</name>
        <dbReference type="ChEBI" id="CHEBI:60240"/>
        <label>2</label>
    </ligand>
</feature>
<dbReference type="CDD" id="cd01310">
    <property type="entry name" value="TatD_DNAse"/>
    <property type="match status" value="1"/>
</dbReference>
<evidence type="ECO:0000313" key="8">
    <source>
        <dbReference type="Proteomes" id="UP001642409"/>
    </source>
</evidence>
<dbReference type="InterPro" id="IPR032466">
    <property type="entry name" value="Metal_Hydrolase"/>
</dbReference>
<sequence>MDIGANLCDDMFQGMYHGKQKHIADVQAVISRSFNQLKEITVTIGSIADYERFVTHIQPLSEKLTFTIGIHPTNALQYTEAVETQIKQILDQNPKGLKMFGEFGLDYDRIQFAPIDVQIPVFKKQLTLAHNSGLPLFLHCRNGEKNAYDDLINLLQQYQLENECKFEGVIHSFDGTLEDAQKILQTQFYIGLNGCSFKSEENLAVAKQIPLDRILTESDCPYCDIRPTHAGFKYVKNPPTGVKPEKWTENCYVKGRNEPNGVVQVIQVLAGLHNKTYDEVYDICWQNAQKLFKIQ</sequence>
<dbReference type="GO" id="GO:0005829">
    <property type="term" value="C:cytosol"/>
    <property type="evidence" value="ECO:0007669"/>
    <property type="project" value="TreeGrafter"/>
</dbReference>
<evidence type="ECO:0000256" key="1">
    <source>
        <dbReference type="ARBA" id="ARBA00009275"/>
    </source>
</evidence>
<dbReference type="Gene3D" id="3.20.20.140">
    <property type="entry name" value="Metal-dependent hydrolases"/>
    <property type="match status" value="1"/>
</dbReference>
<dbReference type="AlphaFoldDB" id="A0AA86Q919"/>
<feature type="binding site" evidence="5">
    <location>
        <position position="219"/>
    </location>
    <ligand>
        <name>a divalent metal cation</name>
        <dbReference type="ChEBI" id="CHEBI:60240"/>
        <label>1</label>
    </ligand>
</feature>
<evidence type="ECO:0000313" key="7">
    <source>
        <dbReference type="EMBL" id="CAL6053796.1"/>
    </source>
</evidence>
<proteinExistence type="inferred from homology"/>
<keyword evidence="8" id="KW-1185">Reference proteome</keyword>
<keyword evidence="4" id="KW-0378">Hydrolase</keyword>
<feature type="binding site" evidence="5">
    <location>
        <position position="102"/>
    </location>
    <ligand>
        <name>a divalent metal cation</name>
        <dbReference type="ChEBI" id="CHEBI:60240"/>
        <label>1</label>
    </ligand>
</feature>
<dbReference type="EMBL" id="CATOUU010000823">
    <property type="protein sequence ID" value="CAI9951243.1"/>
    <property type="molecule type" value="Genomic_DNA"/>
</dbReference>
<dbReference type="SUPFAM" id="SSF51556">
    <property type="entry name" value="Metallo-dependent hydrolases"/>
    <property type="match status" value="1"/>
</dbReference>
<dbReference type="PIRSF" id="PIRSF005902">
    <property type="entry name" value="DNase_TatD"/>
    <property type="match status" value="1"/>
</dbReference>
<dbReference type="GO" id="GO:0046872">
    <property type="term" value="F:metal ion binding"/>
    <property type="evidence" value="ECO:0007669"/>
    <property type="project" value="UniProtKB-KW"/>
</dbReference>
<dbReference type="Pfam" id="PF01026">
    <property type="entry name" value="TatD_DNase"/>
    <property type="match status" value="1"/>
</dbReference>
<dbReference type="GO" id="GO:0008296">
    <property type="term" value="F:3'-5'-DNA exonuclease activity"/>
    <property type="evidence" value="ECO:0007669"/>
    <property type="project" value="TreeGrafter"/>
</dbReference>
<gene>
    <name evidence="6" type="ORF">HINF_LOCUS38888</name>
    <name evidence="7" type="ORF">HINF_LOCUS45652</name>
</gene>
<accession>A0AA86Q919</accession>
<comment type="similarity">
    <text evidence="1">Belongs to the metallo-dependent hydrolases superfamily. TatD-type hydrolase family.</text>
</comment>
<feature type="binding site" evidence="5">
    <location>
        <position position="139"/>
    </location>
    <ligand>
        <name>a divalent metal cation</name>
        <dbReference type="ChEBI" id="CHEBI:60240"/>
        <label>2</label>
    </ligand>
</feature>
<protein>
    <submittedName>
        <fullName evidence="7">Deoxyribonuclease</fullName>
    </submittedName>
    <submittedName>
        <fullName evidence="6">TatD family</fullName>
    </submittedName>
</protein>
<keyword evidence="3 5" id="KW-0479">Metal-binding</keyword>
<evidence type="ECO:0000256" key="4">
    <source>
        <dbReference type="ARBA" id="ARBA00022801"/>
    </source>
</evidence>
<reference evidence="7 8" key="2">
    <citation type="submission" date="2024-07" db="EMBL/GenBank/DDBJ databases">
        <authorList>
            <person name="Akdeniz Z."/>
        </authorList>
    </citation>
    <scope>NUCLEOTIDE SEQUENCE [LARGE SCALE GENOMIC DNA]</scope>
</reference>
<evidence type="ECO:0000256" key="5">
    <source>
        <dbReference type="PIRSR" id="PIRSR005902-1"/>
    </source>
</evidence>
<dbReference type="Proteomes" id="UP001642409">
    <property type="component" value="Unassembled WGS sequence"/>
</dbReference>
<reference evidence="6" key="1">
    <citation type="submission" date="2023-06" db="EMBL/GenBank/DDBJ databases">
        <authorList>
            <person name="Kurt Z."/>
        </authorList>
    </citation>
    <scope>NUCLEOTIDE SEQUENCE</scope>
</reference>